<evidence type="ECO:0000256" key="2">
    <source>
        <dbReference type="ARBA" id="ARBA00023002"/>
    </source>
</evidence>
<dbReference type="HOGENOM" id="CLU_058643_2_1_11"/>
<dbReference type="Pfam" id="PF02525">
    <property type="entry name" value="Flavodoxin_2"/>
    <property type="match status" value="1"/>
</dbReference>
<dbReference type="InterPro" id="IPR029039">
    <property type="entry name" value="Flavoprotein-like_sf"/>
</dbReference>
<organism evidence="4 5">
    <name type="scientific">Brachybacterium phenoliresistens</name>
    <dbReference type="NCBI Taxonomy" id="396014"/>
    <lineage>
        <taxon>Bacteria</taxon>
        <taxon>Bacillati</taxon>
        <taxon>Actinomycetota</taxon>
        <taxon>Actinomycetes</taxon>
        <taxon>Micrococcales</taxon>
        <taxon>Dermabacteraceae</taxon>
        <taxon>Brachybacterium</taxon>
    </lineage>
</organism>
<dbReference type="GO" id="GO:0005829">
    <property type="term" value="C:cytosol"/>
    <property type="evidence" value="ECO:0007669"/>
    <property type="project" value="TreeGrafter"/>
</dbReference>
<dbReference type="PANTHER" id="PTHR10204:SF34">
    <property type="entry name" value="NAD(P)H DEHYDROGENASE [QUINONE] 1 ISOFORM 1"/>
    <property type="match status" value="1"/>
</dbReference>
<dbReference type="STRING" id="396014.BF93_16270"/>
<dbReference type="SUPFAM" id="SSF52218">
    <property type="entry name" value="Flavoproteins"/>
    <property type="match status" value="1"/>
</dbReference>
<dbReference type="InterPro" id="IPR051545">
    <property type="entry name" value="NAD(P)H_dehydrogenase_qn"/>
</dbReference>
<comment type="similarity">
    <text evidence="1">Belongs to the NAD(P)H dehydrogenase (quinone) family.</text>
</comment>
<dbReference type="PANTHER" id="PTHR10204">
    <property type="entry name" value="NAD P H OXIDOREDUCTASE-RELATED"/>
    <property type="match status" value="1"/>
</dbReference>
<evidence type="ECO:0000259" key="3">
    <source>
        <dbReference type="Pfam" id="PF02525"/>
    </source>
</evidence>
<gene>
    <name evidence="4" type="ORF">BF93_16270</name>
</gene>
<evidence type="ECO:0000313" key="5">
    <source>
        <dbReference type="Proteomes" id="UP000023067"/>
    </source>
</evidence>
<dbReference type="AlphaFoldDB" id="Z9JVB7"/>
<dbReference type="GO" id="GO:0003955">
    <property type="term" value="F:NAD(P)H dehydrogenase (quinone) activity"/>
    <property type="evidence" value="ECO:0007669"/>
    <property type="project" value="TreeGrafter"/>
</dbReference>
<dbReference type="PATRIC" id="fig|396014.3.peg.1600"/>
<dbReference type="InterPro" id="IPR003680">
    <property type="entry name" value="Flavodoxin_fold"/>
</dbReference>
<proteinExistence type="inferred from homology"/>
<keyword evidence="2" id="KW-0560">Oxidoreductase</keyword>
<feature type="domain" description="Flavodoxin-like fold" evidence="3">
    <location>
        <begin position="12"/>
        <end position="220"/>
    </location>
</feature>
<reference evidence="4 5" key="1">
    <citation type="submission" date="2014-02" db="EMBL/GenBank/DDBJ databases">
        <title>Genome sequence of Brachybacterium phenoliresistens strain W13A50.</title>
        <authorList>
            <person name="Wang X."/>
        </authorList>
    </citation>
    <scope>NUCLEOTIDE SEQUENCE [LARGE SCALE GENOMIC DNA]</scope>
    <source>
        <strain evidence="4 5">W13A50</strain>
    </source>
</reference>
<comment type="caution">
    <text evidence="4">The sequence shown here is derived from an EMBL/GenBank/DDBJ whole genome shotgun (WGS) entry which is preliminary data.</text>
</comment>
<protein>
    <submittedName>
        <fullName evidence="4">NADPH-quinone reductase</fullName>
    </submittedName>
</protein>
<dbReference type="eggNOG" id="COG2249">
    <property type="taxonomic scope" value="Bacteria"/>
</dbReference>
<name>Z9JVB7_9MICO</name>
<dbReference type="Gene3D" id="3.40.50.360">
    <property type="match status" value="1"/>
</dbReference>
<sequence>MLAHAPTPGTSLWVHAHPQEGSFNDQLFRAGTAALARRGEVLRSDLYRQGFDPVLRTQDAGDRATEAGNLATRIAQAHAAGQIPEPVREEQRKLAAADLLVLQFPLWWYGTPAILKGWLDRVLTEGFAYGDMDPELAVPRRYGDGGLAGRRALVVVTAGEDPASIGPRGISGDIESLLFPLTHGTLWYVGIEVLDIHLVTDADALGAEGVAHEVDRLRERLAGIDAERPVPFRSLREGDYRGTRALREDLLPGRVDLGIHRQIAR</sequence>
<dbReference type="Proteomes" id="UP000023067">
    <property type="component" value="Unassembled WGS sequence"/>
</dbReference>
<evidence type="ECO:0000256" key="1">
    <source>
        <dbReference type="ARBA" id="ARBA00006252"/>
    </source>
</evidence>
<dbReference type="EMBL" id="JDYK01000006">
    <property type="protein sequence ID" value="EWS81717.1"/>
    <property type="molecule type" value="Genomic_DNA"/>
</dbReference>
<evidence type="ECO:0000313" key="4">
    <source>
        <dbReference type="EMBL" id="EWS81717.1"/>
    </source>
</evidence>
<keyword evidence="5" id="KW-1185">Reference proteome</keyword>
<accession>Z9JVB7</accession>